<dbReference type="Proteomes" id="UP000199120">
    <property type="component" value="Unassembled WGS sequence"/>
</dbReference>
<accession>A0A1H7GWT6</accession>
<name>A0A1H7GWT6_9BURK</name>
<gene>
    <name evidence="1" type="ORF">SAMN05192542_10241</name>
</gene>
<evidence type="ECO:0000313" key="1">
    <source>
        <dbReference type="EMBL" id="SEK42494.1"/>
    </source>
</evidence>
<evidence type="ECO:0000313" key="2">
    <source>
        <dbReference type="Proteomes" id="UP000199120"/>
    </source>
</evidence>
<dbReference type="AlphaFoldDB" id="A0A1H7GWT6"/>
<dbReference type="EMBL" id="FOAJ01000002">
    <property type="protein sequence ID" value="SEK42494.1"/>
    <property type="molecule type" value="Genomic_DNA"/>
</dbReference>
<sequence length="80" mass="8764">MSARRCGVAFDTAHEHNAEDTVSGAQIVPGECAGSRTGHAMEPEWDGYGFDPMLPLVWQTRTGLTPTTAGIHLEIRLRER</sequence>
<proteinExistence type="predicted"/>
<organism evidence="1 2">
    <name type="scientific">Paraburkholderia caballeronis</name>
    <dbReference type="NCBI Taxonomy" id="416943"/>
    <lineage>
        <taxon>Bacteria</taxon>
        <taxon>Pseudomonadati</taxon>
        <taxon>Pseudomonadota</taxon>
        <taxon>Betaproteobacteria</taxon>
        <taxon>Burkholderiales</taxon>
        <taxon>Burkholderiaceae</taxon>
        <taxon>Paraburkholderia</taxon>
    </lineage>
</organism>
<reference evidence="2" key="1">
    <citation type="submission" date="2016-10" db="EMBL/GenBank/DDBJ databases">
        <authorList>
            <person name="Varghese N."/>
            <person name="Submissions S."/>
        </authorList>
    </citation>
    <scope>NUCLEOTIDE SEQUENCE [LARGE SCALE GENOMIC DNA]</scope>
    <source>
        <strain evidence="2">LMG 26416</strain>
    </source>
</reference>
<keyword evidence="2" id="KW-1185">Reference proteome</keyword>
<protein>
    <submittedName>
        <fullName evidence="1">Uncharacterized protein</fullName>
    </submittedName>
</protein>
<dbReference type="RefSeq" id="WP_143040630.1">
    <property type="nucleotide sequence ID" value="NZ_FNSR01000001.1"/>
</dbReference>